<dbReference type="Proteomes" id="UP000653411">
    <property type="component" value="Unassembled WGS sequence"/>
</dbReference>
<evidence type="ECO:0000256" key="3">
    <source>
        <dbReference type="ARBA" id="ARBA00022692"/>
    </source>
</evidence>
<keyword evidence="5 6" id="KW-0472">Membrane</keyword>
<reference evidence="7" key="1">
    <citation type="journal article" date="2014" name="Int. J. Syst. Evol. Microbiol.">
        <title>Complete genome sequence of Corynebacterium casei LMG S-19264T (=DSM 44701T), isolated from a smear-ripened cheese.</title>
        <authorList>
            <consortium name="US DOE Joint Genome Institute (JGI-PGF)"/>
            <person name="Walter F."/>
            <person name="Albersmeier A."/>
            <person name="Kalinowski J."/>
            <person name="Ruckert C."/>
        </authorList>
    </citation>
    <scope>NUCLEOTIDE SEQUENCE</scope>
    <source>
        <strain evidence="7">CGMCC 4.7110</strain>
    </source>
</reference>
<evidence type="ECO:0000313" key="8">
    <source>
        <dbReference type="Proteomes" id="UP000653411"/>
    </source>
</evidence>
<evidence type="ECO:0000256" key="2">
    <source>
        <dbReference type="ARBA" id="ARBA00022475"/>
    </source>
</evidence>
<dbReference type="AlphaFoldDB" id="A0A918CVB1"/>
<feature type="transmembrane region" description="Helical" evidence="6">
    <location>
        <begin position="97"/>
        <end position="114"/>
    </location>
</feature>
<sequence length="350" mass="35499">MMTTQQGSLDTAAPLAPDITAPAPPEGLSAAQRLLSLQRRFPLVQLLLTVAVLGWGAAAMPGFLDPTSLRSVLVLCALTGLASIGQTLVVLIRGIDLSLAGFIVAGAVTVTQFGDVPGVPLPVMLVLAVVCGGATGGLVGYLCHRFAIHPIIVTLAAGSIAVGVTAVLSGGGTGAGAPGWVVRLSAPMSSTFGLPVPPVVVIWGLAVVAVSVLLHRTRSGRRLLATGASPVAAELAHISTRKVWVTVYAVSAALAILAGVVLAGFAGNVDNRLGNPYLFQSIAAVVLGGTAFGGPGSYTRTTVGVLLLTTVSTVLVGLGFQEADQQILNGVVILAAMALYGRERRLRDQV</sequence>
<keyword evidence="3 6" id="KW-0812">Transmembrane</keyword>
<keyword evidence="2" id="KW-1003">Cell membrane</keyword>
<evidence type="ECO:0000256" key="6">
    <source>
        <dbReference type="SAM" id="Phobius"/>
    </source>
</evidence>
<feature type="transmembrane region" description="Helical" evidence="6">
    <location>
        <begin position="192"/>
        <end position="214"/>
    </location>
</feature>
<feature type="transmembrane region" description="Helical" evidence="6">
    <location>
        <begin position="243"/>
        <end position="265"/>
    </location>
</feature>
<dbReference type="EMBL" id="BMML01000022">
    <property type="protein sequence ID" value="GGN33787.1"/>
    <property type="molecule type" value="Genomic_DNA"/>
</dbReference>
<feature type="transmembrane region" description="Helical" evidence="6">
    <location>
        <begin position="326"/>
        <end position="342"/>
    </location>
</feature>
<comment type="subcellular location">
    <subcellularLocation>
        <location evidence="1">Cell membrane</location>
        <topology evidence="1">Multi-pass membrane protein</topology>
    </subcellularLocation>
</comment>
<evidence type="ECO:0000313" key="7">
    <source>
        <dbReference type="EMBL" id="GGN33787.1"/>
    </source>
</evidence>
<evidence type="ECO:0000256" key="4">
    <source>
        <dbReference type="ARBA" id="ARBA00022989"/>
    </source>
</evidence>
<dbReference type="Pfam" id="PF02653">
    <property type="entry name" value="BPD_transp_2"/>
    <property type="match status" value="1"/>
</dbReference>
<organism evidence="7 8">
    <name type="scientific">Streptomyces fuscichromogenes</name>
    <dbReference type="NCBI Taxonomy" id="1324013"/>
    <lineage>
        <taxon>Bacteria</taxon>
        <taxon>Bacillati</taxon>
        <taxon>Actinomycetota</taxon>
        <taxon>Actinomycetes</taxon>
        <taxon>Kitasatosporales</taxon>
        <taxon>Streptomycetaceae</taxon>
        <taxon>Streptomyces</taxon>
    </lineage>
</organism>
<feature type="transmembrane region" description="Helical" evidence="6">
    <location>
        <begin position="277"/>
        <end position="294"/>
    </location>
</feature>
<feature type="transmembrane region" description="Helical" evidence="6">
    <location>
        <begin position="301"/>
        <end position="320"/>
    </location>
</feature>
<dbReference type="PANTHER" id="PTHR32196">
    <property type="entry name" value="ABC TRANSPORTER PERMEASE PROTEIN YPHD-RELATED-RELATED"/>
    <property type="match status" value="1"/>
</dbReference>
<dbReference type="GO" id="GO:0022857">
    <property type="term" value="F:transmembrane transporter activity"/>
    <property type="evidence" value="ECO:0007669"/>
    <property type="project" value="InterPro"/>
</dbReference>
<evidence type="ECO:0000256" key="1">
    <source>
        <dbReference type="ARBA" id="ARBA00004651"/>
    </source>
</evidence>
<keyword evidence="4 6" id="KW-1133">Transmembrane helix</keyword>
<reference evidence="7" key="2">
    <citation type="submission" date="2020-09" db="EMBL/GenBank/DDBJ databases">
        <authorList>
            <person name="Sun Q."/>
            <person name="Zhou Y."/>
        </authorList>
    </citation>
    <scope>NUCLEOTIDE SEQUENCE</scope>
    <source>
        <strain evidence="7">CGMCC 4.7110</strain>
    </source>
</reference>
<feature type="transmembrane region" description="Helical" evidence="6">
    <location>
        <begin position="150"/>
        <end position="172"/>
    </location>
</feature>
<keyword evidence="8" id="KW-1185">Reference proteome</keyword>
<proteinExistence type="predicted"/>
<feature type="transmembrane region" description="Helical" evidence="6">
    <location>
        <begin position="120"/>
        <end position="143"/>
    </location>
</feature>
<feature type="transmembrane region" description="Helical" evidence="6">
    <location>
        <begin position="43"/>
        <end position="63"/>
    </location>
</feature>
<feature type="transmembrane region" description="Helical" evidence="6">
    <location>
        <begin position="69"/>
        <end position="90"/>
    </location>
</feature>
<gene>
    <name evidence="7" type="ORF">GCM10011578_073910</name>
</gene>
<accession>A0A918CVB1</accession>
<comment type="caution">
    <text evidence="7">The sequence shown here is derived from an EMBL/GenBank/DDBJ whole genome shotgun (WGS) entry which is preliminary data.</text>
</comment>
<protein>
    <submittedName>
        <fullName evidence="7">ABC transporter permease</fullName>
    </submittedName>
</protein>
<dbReference type="GO" id="GO:0005886">
    <property type="term" value="C:plasma membrane"/>
    <property type="evidence" value="ECO:0007669"/>
    <property type="project" value="UniProtKB-SubCell"/>
</dbReference>
<dbReference type="CDD" id="cd06579">
    <property type="entry name" value="TM_PBP1_transp_AraH_like"/>
    <property type="match status" value="1"/>
</dbReference>
<name>A0A918CVB1_9ACTN</name>
<evidence type="ECO:0000256" key="5">
    <source>
        <dbReference type="ARBA" id="ARBA00023136"/>
    </source>
</evidence>
<dbReference type="InterPro" id="IPR001851">
    <property type="entry name" value="ABC_transp_permease"/>
</dbReference>